<feature type="region of interest" description="Disordered" evidence="1">
    <location>
        <begin position="1"/>
        <end position="22"/>
    </location>
</feature>
<evidence type="ECO:0000313" key="2">
    <source>
        <dbReference type="EMBL" id="KAJ1996742.1"/>
    </source>
</evidence>
<comment type="caution">
    <text evidence="2">The sequence shown here is derived from an EMBL/GenBank/DDBJ whole genome shotgun (WGS) entry which is preliminary data.</text>
</comment>
<feature type="region of interest" description="Disordered" evidence="1">
    <location>
        <begin position="35"/>
        <end position="68"/>
    </location>
</feature>
<feature type="region of interest" description="Disordered" evidence="1">
    <location>
        <begin position="111"/>
        <end position="145"/>
    </location>
</feature>
<sequence>MQGSGDQRPGALAYGQASGNGLAIDTRRSLDASRWDAGEPAFGAQSAGGVRRSSSVMAGRRGSPERQAYGEMHAVTAWGAMAGEQQRAYMASPPHHAGRGARPGYNVTAAGAGDMYTTPPGARRALTTAPHTTGGMSRVGSGESARLRSQAEFDHFNERSIATTLGLDSQLSRFAYDDGSARAHVPGRHARGNSVASPTTRARAIEDARSALTGGPRHVAASDSFAWGSPQAYQGAGSRARTGSLAVQEPGPR</sequence>
<dbReference type="Proteomes" id="UP001150907">
    <property type="component" value="Unassembled WGS sequence"/>
</dbReference>
<gene>
    <name evidence="2" type="ORF">H4R26_006079</name>
</gene>
<accession>A0A9W8B6I1</accession>
<feature type="non-terminal residue" evidence="2">
    <location>
        <position position="253"/>
    </location>
</feature>
<evidence type="ECO:0000256" key="1">
    <source>
        <dbReference type="SAM" id="MobiDB-lite"/>
    </source>
</evidence>
<name>A0A9W8B6I1_9FUNG</name>
<reference evidence="2" key="1">
    <citation type="submission" date="2022-07" db="EMBL/GenBank/DDBJ databases">
        <title>Phylogenomic reconstructions and comparative analyses of Kickxellomycotina fungi.</title>
        <authorList>
            <person name="Reynolds N.K."/>
            <person name="Stajich J.E."/>
            <person name="Barry K."/>
            <person name="Grigoriev I.V."/>
            <person name="Crous P."/>
            <person name="Smith M.E."/>
        </authorList>
    </citation>
    <scope>NUCLEOTIDE SEQUENCE</scope>
    <source>
        <strain evidence="2">IMI 214461</strain>
    </source>
</reference>
<organism evidence="2 3">
    <name type="scientific">Coemansia thaxteri</name>
    <dbReference type="NCBI Taxonomy" id="2663907"/>
    <lineage>
        <taxon>Eukaryota</taxon>
        <taxon>Fungi</taxon>
        <taxon>Fungi incertae sedis</taxon>
        <taxon>Zoopagomycota</taxon>
        <taxon>Kickxellomycotina</taxon>
        <taxon>Kickxellomycetes</taxon>
        <taxon>Kickxellales</taxon>
        <taxon>Kickxellaceae</taxon>
        <taxon>Coemansia</taxon>
    </lineage>
</organism>
<proteinExistence type="predicted"/>
<keyword evidence="3" id="KW-1185">Reference proteome</keyword>
<dbReference type="EMBL" id="JANBQF010001672">
    <property type="protein sequence ID" value="KAJ1996742.1"/>
    <property type="molecule type" value="Genomic_DNA"/>
</dbReference>
<evidence type="ECO:0000313" key="3">
    <source>
        <dbReference type="Proteomes" id="UP001150907"/>
    </source>
</evidence>
<dbReference type="OrthoDB" id="5559320at2759"/>
<dbReference type="AlphaFoldDB" id="A0A9W8B6I1"/>
<protein>
    <submittedName>
        <fullName evidence="2">Uncharacterized protein</fullName>
    </submittedName>
</protein>
<feature type="region of interest" description="Disordered" evidence="1">
    <location>
        <begin position="212"/>
        <end position="253"/>
    </location>
</feature>